<name>A0A9P5F2U6_COLSI</name>
<sequence>MKPSIVFWALLHLAAGVCASTRASPWQMVMWYYTYRLHFAVVGPGVQAFAPCVSSNNNYCSFDEFAQYVQRTSKNYPVTQWTIGTVDGRGLGDLPDPLKAVQAIQANLGEKVYSVQQAPTKLFPAKYTDPKANYRFDDMIKSLDANIVYLRQLILQHTSVDIDAWSGTSDMWKGFVTSVEGHKEMREADEWDKELSNVKNGFTQAGHTPFTKTVTSSVDGRTTWTELDPVQILPNSGMNGASYIHLVDTSKSAQSASHTSVIQQLDRLQSNSKTTLANYCPA</sequence>
<organism evidence="2 3">
    <name type="scientific">Colletotrichum siamense</name>
    <name type="common">Anthracnose fungus</name>
    <dbReference type="NCBI Taxonomy" id="690259"/>
    <lineage>
        <taxon>Eukaryota</taxon>
        <taxon>Fungi</taxon>
        <taxon>Dikarya</taxon>
        <taxon>Ascomycota</taxon>
        <taxon>Pezizomycotina</taxon>
        <taxon>Sordariomycetes</taxon>
        <taxon>Hypocreomycetidae</taxon>
        <taxon>Glomerellales</taxon>
        <taxon>Glomerellaceae</taxon>
        <taxon>Colletotrichum</taxon>
        <taxon>Colletotrichum gloeosporioides species complex</taxon>
    </lineage>
</organism>
<comment type="caution">
    <text evidence="2">The sequence shown here is derived from an EMBL/GenBank/DDBJ whole genome shotgun (WGS) entry which is preliminary data.</text>
</comment>
<keyword evidence="3" id="KW-1185">Reference proteome</keyword>
<gene>
    <name evidence="2" type="ORF">CGCSCA2_v001920</name>
</gene>
<accession>A0A9P5F2U6</accession>
<evidence type="ECO:0000313" key="2">
    <source>
        <dbReference type="EMBL" id="KAF4864532.1"/>
    </source>
</evidence>
<dbReference type="EMBL" id="QPMT01000004">
    <property type="protein sequence ID" value="KAF4864532.1"/>
    <property type="molecule type" value="Genomic_DNA"/>
</dbReference>
<keyword evidence="1" id="KW-0732">Signal</keyword>
<evidence type="ECO:0000313" key="3">
    <source>
        <dbReference type="Proteomes" id="UP000711996"/>
    </source>
</evidence>
<protein>
    <submittedName>
        <fullName evidence="2">Uncharacterized protein</fullName>
    </submittedName>
</protein>
<feature type="signal peptide" evidence="1">
    <location>
        <begin position="1"/>
        <end position="19"/>
    </location>
</feature>
<proteinExistence type="predicted"/>
<dbReference type="OrthoDB" id="4794019at2759"/>
<evidence type="ECO:0000256" key="1">
    <source>
        <dbReference type="SAM" id="SignalP"/>
    </source>
</evidence>
<dbReference type="AlphaFoldDB" id="A0A9P5F2U6"/>
<dbReference type="Proteomes" id="UP000711996">
    <property type="component" value="Unassembled WGS sequence"/>
</dbReference>
<reference evidence="2" key="1">
    <citation type="submission" date="2019-06" db="EMBL/GenBank/DDBJ databases">
        <authorList>
            <person name="Gan P."/>
            <person name="Shirasu K."/>
        </authorList>
    </citation>
    <scope>NUCLEOTIDE SEQUENCE [LARGE SCALE GENOMIC DNA]</scope>
    <source>
        <strain evidence="2">CAD2</strain>
    </source>
</reference>
<feature type="chain" id="PRO_5040211447" evidence="1">
    <location>
        <begin position="20"/>
        <end position="282"/>
    </location>
</feature>